<feature type="coiled-coil region" evidence="1">
    <location>
        <begin position="51"/>
        <end position="134"/>
    </location>
</feature>
<evidence type="ECO:0000313" key="2">
    <source>
        <dbReference type="Ensembl" id="ENSCSAVP00000003326.1"/>
    </source>
</evidence>
<dbReference type="Ensembl" id="ENSCSAVT00000003377.1">
    <property type="protein sequence ID" value="ENSCSAVP00000003326.1"/>
    <property type="gene ID" value="ENSCSAVG00000001982.1"/>
</dbReference>
<reference evidence="3" key="1">
    <citation type="submission" date="2003-08" db="EMBL/GenBank/DDBJ databases">
        <authorList>
            <person name="Birren B."/>
            <person name="Nusbaum C."/>
            <person name="Abebe A."/>
            <person name="Abouelleil A."/>
            <person name="Adekoya E."/>
            <person name="Ait-zahra M."/>
            <person name="Allen N."/>
            <person name="Allen T."/>
            <person name="An P."/>
            <person name="Anderson M."/>
            <person name="Anderson S."/>
            <person name="Arachchi H."/>
            <person name="Armbruster J."/>
            <person name="Bachantsang P."/>
            <person name="Baldwin J."/>
            <person name="Barry A."/>
            <person name="Bayul T."/>
            <person name="Blitshsteyn B."/>
            <person name="Bloom T."/>
            <person name="Blye J."/>
            <person name="Boguslavskiy L."/>
            <person name="Borowsky M."/>
            <person name="Boukhgalter B."/>
            <person name="Brunache A."/>
            <person name="Butler J."/>
            <person name="Calixte N."/>
            <person name="Calvo S."/>
            <person name="Camarata J."/>
            <person name="Campo K."/>
            <person name="Chang J."/>
            <person name="Cheshatsang Y."/>
            <person name="Citroen M."/>
            <person name="Collymore A."/>
            <person name="Considine T."/>
            <person name="Cook A."/>
            <person name="Cooke P."/>
            <person name="Corum B."/>
            <person name="Cuomo C."/>
            <person name="David R."/>
            <person name="Dawoe T."/>
            <person name="Degray S."/>
            <person name="Dodge S."/>
            <person name="Dooley K."/>
            <person name="Dorje P."/>
            <person name="Dorjee K."/>
            <person name="Dorris L."/>
            <person name="Duffey N."/>
            <person name="Dupes A."/>
            <person name="Elkins T."/>
            <person name="Engels R."/>
            <person name="Erickson J."/>
            <person name="Farina A."/>
            <person name="Faro S."/>
            <person name="Ferreira P."/>
            <person name="Fischer H."/>
            <person name="Fitzgerald M."/>
            <person name="Foley K."/>
            <person name="Gage D."/>
            <person name="Galagan J."/>
            <person name="Gearin G."/>
            <person name="Gnerre S."/>
            <person name="Gnirke A."/>
            <person name="Goyette A."/>
            <person name="Graham J."/>
            <person name="Grandbois E."/>
            <person name="Gyaltsen K."/>
            <person name="Hafez N."/>
            <person name="Hagopian D."/>
            <person name="Hagos B."/>
            <person name="Hall J."/>
            <person name="Hatcher B."/>
            <person name="Heller A."/>
            <person name="Higgins H."/>
            <person name="Honan T."/>
            <person name="Horn A."/>
            <person name="Houde N."/>
            <person name="Hughes L."/>
            <person name="Hulme W."/>
            <person name="Husby E."/>
            <person name="Iliev I."/>
            <person name="Jaffe D."/>
            <person name="Jones C."/>
            <person name="Kamal M."/>
            <person name="Kamat A."/>
            <person name="Kamvysselis M."/>
            <person name="Karlsson E."/>
            <person name="Kells C."/>
            <person name="Kieu A."/>
            <person name="Kisner P."/>
            <person name="Kodira C."/>
            <person name="Kulbokas E."/>
            <person name="Labutti K."/>
            <person name="Lama D."/>
            <person name="Landers T."/>
            <person name="Leger J."/>
            <person name="Levine S."/>
            <person name="Lewis D."/>
            <person name="Lewis T."/>
            <person name="Lindblad-toh K."/>
            <person name="Liu X."/>
            <person name="Lokyitsang T."/>
            <person name="Lokyitsang Y."/>
            <person name="Lucien O."/>
            <person name="Lui A."/>
            <person name="Ma L.J."/>
            <person name="Mabbitt R."/>
            <person name="Macdonald J."/>
            <person name="Maclean C."/>
            <person name="Major J."/>
            <person name="Manning J."/>
            <person name="Marabella R."/>
            <person name="Maru K."/>
            <person name="Matthews C."/>
            <person name="Mauceli E."/>
            <person name="Mccarthy M."/>
            <person name="Mcdonough S."/>
            <person name="Mcghee T."/>
            <person name="Meldrim J."/>
            <person name="Meneus L."/>
            <person name="Mesirov J."/>
            <person name="Mihalev A."/>
            <person name="Mihova T."/>
            <person name="Mikkelsen T."/>
            <person name="Mlenga V."/>
            <person name="Moru K."/>
            <person name="Mozes J."/>
            <person name="Mulrain L."/>
            <person name="Munson G."/>
            <person name="Naylor J."/>
            <person name="Newes C."/>
            <person name="Nguyen C."/>
            <person name="Nguyen N."/>
            <person name="Nguyen T."/>
            <person name="Nicol R."/>
            <person name="Nielsen C."/>
            <person name="Nizzari M."/>
            <person name="Norbu C."/>
            <person name="Norbu N."/>
            <person name="O'donnell P."/>
            <person name="Okoawo O."/>
            <person name="O'leary S."/>
            <person name="Omotosho B."/>
            <person name="O'neill K."/>
            <person name="Osman S."/>
            <person name="Parker S."/>
            <person name="Perrin D."/>
            <person name="Phunkhang P."/>
            <person name="Piqani B."/>
            <person name="Purcell S."/>
            <person name="Rachupka T."/>
            <person name="Ramasamy U."/>
            <person name="Rameau R."/>
            <person name="Ray V."/>
            <person name="Raymond C."/>
            <person name="Retta R."/>
            <person name="Richardson S."/>
            <person name="Rise C."/>
            <person name="Rodriguez J."/>
            <person name="Rogers J."/>
            <person name="Rogov P."/>
            <person name="Rutman M."/>
            <person name="Schupbach R."/>
            <person name="Seaman C."/>
            <person name="Settipalli S."/>
            <person name="Sharpe T."/>
            <person name="Sheridan J."/>
            <person name="Sherpa N."/>
            <person name="Shi J."/>
            <person name="Smirnov S."/>
            <person name="Smith C."/>
            <person name="Sougnez C."/>
            <person name="Spencer B."/>
            <person name="Stalker J."/>
            <person name="Stange-thomann N."/>
            <person name="Stavropoulos S."/>
            <person name="Stetson K."/>
            <person name="Stone C."/>
            <person name="Stone S."/>
            <person name="Stubbs M."/>
            <person name="Talamas J."/>
            <person name="Tchuinga P."/>
            <person name="Tenzing P."/>
            <person name="Tesfaye S."/>
            <person name="Theodore J."/>
            <person name="Thoulutsang Y."/>
            <person name="Topham K."/>
            <person name="Towey S."/>
            <person name="Tsamla T."/>
            <person name="Tsomo N."/>
            <person name="Vallee D."/>
            <person name="Vassiliev H."/>
            <person name="Venkataraman V."/>
            <person name="Vinson J."/>
            <person name="Vo A."/>
            <person name="Wade C."/>
            <person name="Wang S."/>
            <person name="Wangchuk T."/>
            <person name="Wangdi T."/>
            <person name="Whittaker C."/>
            <person name="Wilkinson J."/>
            <person name="Wu Y."/>
            <person name="Wyman D."/>
            <person name="Yadav S."/>
            <person name="Yang S."/>
            <person name="Yang X."/>
            <person name="Yeager S."/>
            <person name="Yee E."/>
            <person name="Young G."/>
            <person name="Zainoun J."/>
            <person name="Zembeck L."/>
            <person name="Zimmer A."/>
            <person name="Zody M."/>
            <person name="Lander E."/>
        </authorList>
    </citation>
    <scope>NUCLEOTIDE SEQUENCE [LARGE SCALE GENOMIC DNA]</scope>
</reference>
<keyword evidence="1" id="KW-0175">Coiled coil</keyword>
<evidence type="ECO:0000313" key="3">
    <source>
        <dbReference type="Proteomes" id="UP000007875"/>
    </source>
</evidence>
<proteinExistence type="predicted"/>
<dbReference type="HOGENOM" id="CLU_1606388_0_0_1"/>
<dbReference type="InParanoid" id="H2YDC8"/>
<dbReference type="Proteomes" id="UP000007875">
    <property type="component" value="Unassembled WGS sequence"/>
</dbReference>
<organism evidence="2 3">
    <name type="scientific">Ciona savignyi</name>
    <name type="common">Pacific transparent sea squirt</name>
    <dbReference type="NCBI Taxonomy" id="51511"/>
    <lineage>
        <taxon>Eukaryota</taxon>
        <taxon>Metazoa</taxon>
        <taxon>Chordata</taxon>
        <taxon>Tunicata</taxon>
        <taxon>Ascidiacea</taxon>
        <taxon>Phlebobranchia</taxon>
        <taxon>Cionidae</taxon>
        <taxon>Ciona</taxon>
    </lineage>
</organism>
<reference evidence="2" key="3">
    <citation type="submission" date="2025-09" db="UniProtKB">
        <authorList>
            <consortium name="Ensembl"/>
        </authorList>
    </citation>
    <scope>IDENTIFICATION</scope>
</reference>
<evidence type="ECO:0000256" key="1">
    <source>
        <dbReference type="SAM" id="Coils"/>
    </source>
</evidence>
<protein>
    <submittedName>
        <fullName evidence="2">Uncharacterized protein</fullName>
    </submittedName>
</protein>
<reference evidence="2" key="2">
    <citation type="submission" date="2025-08" db="UniProtKB">
        <authorList>
            <consortium name="Ensembl"/>
        </authorList>
    </citation>
    <scope>IDENTIFICATION</scope>
</reference>
<keyword evidence="3" id="KW-1185">Reference proteome</keyword>
<name>H2YDC8_CIOSA</name>
<accession>H2YDC8</accession>
<dbReference type="AlphaFoldDB" id="H2YDC8"/>
<dbReference type="GeneTree" id="ENSGT00660000096968"/>
<sequence length="166" mass="19205">MAESNYCDKLMQNDLVNLWKLTKSLRSMLVECQKLIHAEASKIELECLDKIKDLEAERVENRSQLLQATEEIKQLKQSNEEFCKEIAIHKSQSSHQDEVCKDLAKQLMEAETKLESYQSRNLNLEEEMKSQVCDNLSLLARVGELEGHTVALSQHMEGKRDERNIL</sequence>